<sequence>MPRPRAALVTLHQDGTECPESHKHTRSGKPLHPECPGRYRFESTCDCGAWELSGRTKGYIDAERKRHLASHREAQTDSGPAVLRELLRFAD</sequence>
<accession>A0A4U0SG37</accession>
<proteinExistence type="predicted"/>
<dbReference type="AlphaFoldDB" id="A0A4U0SG37"/>
<keyword evidence="2" id="KW-1185">Reference proteome</keyword>
<organism evidence="1 2">
    <name type="scientific">Actinacidiphila oryziradicis</name>
    <dbReference type="NCBI Taxonomy" id="2571141"/>
    <lineage>
        <taxon>Bacteria</taxon>
        <taxon>Bacillati</taxon>
        <taxon>Actinomycetota</taxon>
        <taxon>Actinomycetes</taxon>
        <taxon>Kitasatosporales</taxon>
        <taxon>Streptomycetaceae</taxon>
        <taxon>Actinacidiphila</taxon>
    </lineage>
</organism>
<dbReference type="OrthoDB" id="3873100at2"/>
<name>A0A4U0SG37_9ACTN</name>
<dbReference type="Proteomes" id="UP000305778">
    <property type="component" value="Unassembled WGS sequence"/>
</dbReference>
<protein>
    <submittedName>
        <fullName evidence="1">Uncharacterized protein</fullName>
    </submittedName>
</protein>
<dbReference type="EMBL" id="SUMC01000029">
    <property type="protein sequence ID" value="TKA08564.1"/>
    <property type="molecule type" value="Genomic_DNA"/>
</dbReference>
<gene>
    <name evidence="1" type="ORF">FCI23_26870</name>
</gene>
<reference evidence="1 2" key="1">
    <citation type="submission" date="2019-04" db="EMBL/GenBank/DDBJ databases">
        <title>Streptomyces oryziradicis sp. nov., a novel actinomycete isolated from rhizosphere soil of rice (Oryza sativa L.).</title>
        <authorList>
            <person name="Li C."/>
        </authorList>
    </citation>
    <scope>NUCLEOTIDE SEQUENCE [LARGE SCALE GENOMIC DNA]</scope>
    <source>
        <strain evidence="1 2">NEAU-C40</strain>
    </source>
</reference>
<dbReference type="RefSeq" id="WP_136726518.1">
    <property type="nucleotide sequence ID" value="NZ_SUMC01000029.1"/>
</dbReference>
<comment type="caution">
    <text evidence="1">The sequence shown here is derived from an EMBL/GenBank/DDBJ whole genome shotgun (WGS) entry which is preliminary data.</text>
</comment>
<evidence type="ECO:0000313" key="2">
    <source>
        <dbReference type="Proteomes" id="UP000305778"/>
    </source>
</evidence>
<evidence type="ECO:0000313" key="1">
    <source>
        <dbReference type="EMBL" id="TKA08564.1"/>
    </source>
</evidence>